<dbReference type="RefSeq" id="WP_211330475.1">
    <property type="nucleotide sequence ID" value="NZ_MASW01000006.1"/>
</dbReference>
<evidence type="ECO:0000313" key="2">
    <source>
        <dbReference type="Proteomes" id="UP000249915"/>
    </source>
</evidence>
<evidence type="ECO:0000313" key="1">
    <source>
        <dbReference type="EMBL" id="PXY20852.1"/>
    </source>
</evidence>
<protein>
    <submittedName>
        <fullName evidence="1">Uncharacterized protein</fullName>
    </submittedName>
</protein>
<keyword evidence="2" id="KW-1185">Reference proteome</keyword>
<dbReference type="Proteomes" id="UP000249915">
    <property type="component" value="Unassembled WGS sequence"/>
</dbReference>
<dbReference type="EMBL" id="MASW01000006">
    <property type="protein sequence ID" value="PXY20852.1"/>
    <property type="molecule type" value="Genomic_DNA"/>
</dbReference>
<proteinExistence type="predicted"/>
<sequence length="170" mass="19298">MTFVDPHVSVTQTDDYLWRLDRHLFYDDPDDGRMGVRRGYVTDFASVPRAIWWLVPTYGNYTPAAVLHDFLITHMIPAGAFSSRRVDRIFREAMRSLGVSFPRRWLMWAGVRWGALLNPTRRRGSLATLPGVLLVSLLALPLVLPALAVLPSLLVFALLERLLPGRTARD</sequence>
<dbReference type="Pfam" id="PF07087">
    <property type="entry name" value="DUF1353"/>
    <property type="match status" value="1"/>
</dbReference>
<gene>
    <name evidence="1" type="ORF">BAY60_25445</name>
</gene>
<comment type="caution">
    <text evidence="1">The sequence shown here is derived from an EMBL/GenBank/DDBJ whole genome shotgun (WGS) entry which is preliminary data.</text>
</comment>
<dbReference type="InterPro" id="IPR010767">
    <property type="entry name" value="Phage_CGC-2007_Cje0229"/>
</dbReference>
<name>A0A2V4AKW9_9PSEU</name>
<accession>A0A2V4AKW9</accession>
<dbReference type="AlphaFoldDB" id="A0A2V4AKW9"/>
<reference evidence="1 2" key="1">
    <citation type="submission" date="2016-07" db="EMBL/GenBank/DDBJ databases">
        <title>Draft genome sequence of Prauserella muralis DSM 45305, isolated from a mould-covered wall in an indoor environment.</title>
        <authorList>
            <person name="Ruckert C."/>
            <person name="Albersmeier A."/>
            <person name="Jiang C.-L."/>
            <person name="Jiang Y."/>
            <person name="Kalinowski J."/>
            <person name="Schneider O."/>
            <person name="Winkler A."/>
            <person name="Zotchev S.B."/>
        </authorList>
    </citation>
    <scope>NUCLEOTIDE SEQUENCE [LARGE SCALE GENOMIC DNA]</scope>
    <source>
        <strain evidence="1 2">DSM 45305</strain>
    </source>
</reference>
<organism evidence="1 2">
    <name type="scientific">Prauserella muralis</name>
    <dbReference type="NCBI Taxonomy" id="588067"/>
    <lineage>
        <taxon>Bacteria</taxon>
        <taxon>Bacillati</taxon>
        <taxon>Actinomycetota</taxon>
        <taxon>Actinomycetes</taxon>
        <taxon>Pseudonocardiales</taxon>
        <taxon>Pseudonocardiaceae</taxon>
        <taxon>Prauserella</taxon>
    </lineage>
</organism>